<dbReference type="Gene3D" id="3.40.50.150">
    <property type="entry name" value="Vaccinia Virus protein VP39"/>
    <property type="match status" value="1"/>
</dbReference>
<feature type="non-terminal residue" evidence="2">
    <location>
        <position position="183"/>
    </location>
</feature>
<dbReference type="CDD" id="cd02440">
    <property type="entry name" value="AdoMet_MTases"/>
    <property type="match status" value="1"/>
</dbReference>
<sequence length="183" mass="21275">MKKSEHNKNVASYFERRWKVFEKWCYTGETLCIHYAYYDKNTKNFKAAVYRMNDLIGELLKLEENKSEKILDAGCGVGGTSIYLGEKYPNVQFTGITISQGQVEMGKEFIKDRNITNVKIMKEDYNKTKFPSNYFNSVFAIESTGYSENIEEFINEMQRVLKPGGKLVVLDGFRTEMQMNPFL</sequence>
<dbReference type="InterPro" id="IPR041698">
    <property type="entry name" value="Methyltransf_25"/>
</dbReference>
<proteinExistence type="predicted"/>
<protein>
    <recommendedName>
        <fullName evidence="1">Methyltransferase domain-containing protein</fullName>
    </recommendedName>
</protein>
<dbReference type="Pfam" id="PF13649">
    <property type="entry name" value="Methyltransf_25"/>
    <property type="match status" value="1"/>
</dbReference>
<accession>X1D447</accession>
<dbReference type="GO" id="GO:0008757">
    <property type="term" value="F:S-adenosylmethionine-dependent methyltransferase activity"/>
    <property type="evidence" value="ECO:0007669"/>
    <property type="project" value="InterPro"/>
</dbReference>
<dbReference type="EMBL" id="BART01020343">
    <property type="protein sequence ID" value="GAH03030.1"/>
    <property type="molecule type" value="Genomic_DNA"/>
</dbReference>
<name>X1D447_9ZZZZ</name>
<dbReference type="PANTHER" id="PTHR44068:SF11">
    <property type="entry name" value="GERANYL DIPHOSPHATE 2-C-METHYLTRANSFERASE"/>
    <property type="match status" value="1"/>
</dbReference>
<organism evidence="2">
    <name type="scientific">marine sediment metagenome</name>
    <dbReference type="NCBI Taxonomy" id="412755"/>
    <lineage>
        <taxon>unclassified sequences</taxon>
        <taxon>metagenomes</taxon>
        <taxon>ecological metagenomes</taxon>
    </lineage>
</organism>
<evidence type="ECO:0000313" key="2">
    <source>
        <dbReference type="EMBL" id="GAH03030.1"/>
    </source>
</evidence>
<dbReference type="PANTHER" id="PTHR44068">
    <property type="entry name" value="ZGC:194242"/>
    <property type="match status" value="1"/>
</dbReference>
<dbReference type="AlphaFoldDB" id="X1D447"/>
<evidence type="ECO:0000259" key="1">
    <source>
        <dbReference type="Pfam" id="PF13649"/>
    </source>
</evidence>
<dbReference type="SUPFAM" id="SSF53335">
    <property type="entry name" value="S-adenosyl-L-methionine-dependent methyltransferases"/>
    <property type="match status" value="1"/>
</dbReference>
<feature type="domain" description="Methyltransferase" evidence="1">
    <location>
        <begin position="70"/>
        <end position="165"/>
    </location>
</feature>
<gene>
    <name evidence="2" type="ORF">S01H4_37817</name>
</gene>
<dbReference type="InterPro" id="IPR050447">
    <property type="entry name" value="Erg6_SMT_methyltransf"/>
</dbReference>
<dbReference type="InterPro" id="IPR029063">
    <property type="entry name" value="SAM-dependent_MTases_sf"/>
</dbReference>
<reference evidence="2" key="1">
    <citation type="journal article" date="2014" name="Front. Microbiol.">
        <title>High frequency of phylogenetically diverse reductive dehalogenase-homologous genes in deep subseafloor sedimentary metagenomes.</title>
        <authorList>
            <person name="Kawai M."/>
            <person name="Futagami T."/>
            <person name="Toyoda A."/>
            <person name="Takaki Y."/>
            <person name="Nishi S."/>
            <person name="Hori S."/>
            <person name="Arai W."/>
            <person name="Tsubouchi T."/>
            <person name="Morono Y."/>
            <person name="Uchiyama I."/>
            <person name="Ito T."/>
            <person name="Fujiyama A."/>
            <person name="Inagaki F."/>
            <person name="Takami H."/>
        </authorList>
    </citation>
    <scope>NUCLEOTIDE SEQUENCE</scope>
    <source>
        <strain evidence="2">Expedition CK06-06</strain>
    </source>
</reference>
<comment type="caution">
    <text evidence="2">The sequence shown here is derived from an EMBL/GenBank/DDBJ whole genome shotgun (WGS) entry which is preliminary data.</text>
</comment>